<dbReference type="GO" id="GO:0032182">
    <property type="term" value="F:ubiquitin-like protein binding"/>
    <property type="evidence" value="ECO:0007669"/>
    <property type="project" value="TreeGrafter"/>
</dbReference>
<sequence>MWTHQAFFHSLTRDQRSFFRNILATRIHEALELKKGPADLAQGPPIMFSLLLQTTEAYYSGGASTVIGSTTSPAAKPALNKLFDRYQEAGAQDKDIVGVEGTMKYFQDTGVDAEGLDALAALEIVQAPTMGEMSRNGFVNEWEERNCDTVDKQKAFIKTIKRELASNKDLYTRIYKYTFTIAKSSGQKAVPLDVAIVYWELLFSSPLSAVKWTSPNTPWLSWWSEFLNSSWKKSVNKDMWNETLKFAQLTLNDESMSFWNEEASWPSVIDDFVGWVKKEKRGDVQEEVMDEEY</sequence>
<dbReference type="Gene3D" id="1.10.238.10">
    <property type="entry name" value="EF-hand"/>
    <property type="match status" value="1"/>
</dbReference>
<dbReference type="Gene3D" id="1.10.238.200">
    <property type="entry name" value="Cullin, PONY binding domain"/>
    <property type="match status" value="1"/>
</dbReference>
<feature type="domain" description="DCUN1" evidence="2">
    <location>
        <begin position="74"/>
        <end position="277"/>
    </location>
</feature>
<evidence type="ECO:0000259" key="2">
    <source>
        <dbReference type="PROSITE" id="PS51229"/>
    </source>
</evidence>
<dbReference type="InterPro" id="IPR014764">
    <property type="entry name" value="DCN-prot"/>
</dbReference>
<protein>
    <recommendedName>
        <fullName evidence="1">Defective in cullin neddylation protein</fullName>
    </recommendedName>
</protein>
<dbReference type="GO" id="GO:0000151">
    <property type="term" value="C:ubiquitin ligase complex"/>
    <property type="evidence" value="ECO:0007669"/>
    <property type="project" value="TreeGrafter"/>
</dbReference>
<dbReference type="PANTHER" id="PTHR12281">
    <property type="entry name" value="RP42 RELATED"/>
    <property type="match status" value="1"/>
</dbReference>
<gene>
    <name evidence="3" type="ORF">BDW02DRAFT_97016</name>
</gene>
<evidence type="ECO:0000313" key="4">
    <source>
        <dbReference type="Proteomes" id="UP000800040"/>
    </source>
</evidence>
<reference evidence="3" key="1">
    <citation type="submission" date="2020-01" db="EMBL/GenBank/DDBJ databases">
        <authorList>
            <consortium name="DOE Joint Genome Institute"/>
            <person name="Haridas S."/>
            <person name="Albert R."/>
            <person name="Binder M."/>
            <person name="Bloem J."/>
            <person name="Labutti K."/>
            <person name="Salamov A."/>
            <person name="Andreopoulos B."/>
            <person name="Baker S.E."/>
            <person name="Barry K."/>
            <person name="Bills G."/>
            <person name="Bluhm B.H."/>
            <person name="Cannon C."/>
            <person name="Castanera R."/>
            <person name="Culley D.E."/>
            <person name="Daum C."/>
            <person name="Ezra D."/>
            <person name="Gonzalez J.B."/>
            <person name="Henrissat B."/>
            <person name="Kuo A."/>
            <person name="Liang C."/>
            <person name="Lipzen A."/>
            <person name="Lutzoni F."/>
            <person name="Magnuson J."/>
            <person name="Mondo S."/>
            <person name="Nolan M."/>
            <person name="Ohm R."/>
            <person name="Pangilinan J."/>
            <person name="Park H.-J."/>
            <person name="Ramirez L."/>
            <person name="Alfaro M."/>
            <person name="Sun H."/>
            <person name="Tritt A."/>
            <person name="Yoshinaga Y."/>
            <person name="Zwiers L.-H."/>
            <person name="Turgeon B.G."/>
            <person name="Goodwin S.B."/>
            <person name="Spatafora J.W."/>
            <person name="Crous P.W."/>
            <person name="Grigoriev I.V."/>
        </authorList>
    </citation>
    <scope>NUCLEOTIDE SEQUENCE</scope>
    <source>
        <strain evidence="3">P77</strain>
    </source>
</reference>
<dbReference type="InterPro" id="IPR042460">
    <property type="entry name" value="DCN1-like_PONY"/>
</dbReference>
<dbReference type="AlphaFoldDB" id="A0A6A5KTG6"/>
<evidence type="ECO:0000256" key="1">
    <source>
        <dbReference type="RuleBase" id="RU410713"/>
    </source>
</evidence>
<dbReference type="GO" id="GO:0031624">
    <property type="term" value="F:ubiquitin conjugating enzyme binding"/>
    <property type="evidence" value="ECO:0007669"/>
    <property type="project" value="TreeGrafter"/>
</dbReference>
<comment type="function">
    <text evidence="1">Neddylation of cullins play an essential role in the regulation of SCF-type complexes activity.</text>
</comment>
<dbReference type="InterPro" id="IPR005176">
    <property type="entry name" value="PONY_dom"/>
</dbReference>
<proteinExistence type="predicted"/>
<dbReference type="Pfam" id="PF03556">
    <property type="entry name" value="Cullin_binding"/>
    <property type="match status" value="1"/>
</dbReference>
<accession>A0A6A5KTG6</accession>
<dbReference type="GO" id="GO:0097602">
    <property type="term" value="F:cullin family protein binding"/>
    <property type="evidence" value="ECO:0007669"/>
    <property type="project" value="TreeGrafter"/>
</dbReference>
<dbReference type="EMBL" id="ML975258">
    <property type="protein sequence ID" value="KAF1837774.1"/>
    <property type="molecule type" value="Genomic_DNA"/>
</dbReference>
<name>A0A6A5KTG6_9PLEO</name>
<organism evidence="3 4">
    <name type="scientific">Decorospora gaudefroyi</name>
    <dbReference type="NCBI Taxonomy" id="184978"/>
    <lineage>
        <taxon>Eukaryota</taxon>
        <taxon>Fungi</taxon>
        <taxon>Dikarya</taxon>
        <taxon>Ascomycota</taxon>
        <taxon>Pezizomycotina</taxon>
        <taxon>Dothideomycetes</taxon>
        <taxon>Pleosporomycetidae</taxon>
        <taxon>Pleosporales</taxon>
        <taxon>Pleosporineae</taxon>
        <taxon>Pleosporaceae</taxon>
        <taxon>Decorospora</taxon>
    </lineage>
</organism>
<dbReference type="OrthoDB" id="27198at2759"/>
<dbReference type="Proteomes" id="UP000800040">
    <property type="component" value="Unassembled WGS sequence"/>
</dbReference>
<evidence type="ECO:0000313" key="3">
    <source>
        <dbReference type="EMBL" id="KAF1837774.1"/>
    </source>
</evidence>
<dbReference type="GO" id="GO:0045116">
    <property type="term" value="P:protein neddylation"/>
    <property type="evidence" value="ECO:0007669"/>
    <property type="project" value="TreeGrafter"/>
</dbReference>
<dbReference type="PANTHER" id="PTHR12281:SF31">
    <property type="entry name" value="DCN1-LIKE PROTEIN 3"/>
    <property type="match status" value="1"/>
</dbReference>
<dbReference type="PROSITE" id="PS51229">
    <property type="entry name" value="DCUN1"/>
    <property type="match status" value="1"/>
</dbReference>
<keyword evidence="4" id="KW-1185">Reference proteome</keyword>